<sequence>MTDPTSAPSEGSLNPAGLAAATSAVTAEIDRYWQDDTVEAGHDLIAEKAIRAYLAALASQPVPAVAKGWRCFHCDEVFTNERCARNHFGRDEMCEPACQIQMGAERSLLSALRRAEDDCNEMMQRMETETTDGAKAYYAQTSRHQQQLRTIEELGYERGLRDAALAPAVAVNGWCQPLKNGEHQPRQFIVYYEDARVGIAAFENEADAREHWEKSNLNWNCYLFGALPLAASNSGSGR</sequence>
<proteinExistence type="predicted"/>
<evidence type="ECO:0000313" key="2">
    <source>
        <dbReference type="Proteomes" id="UP001058098"/>
    </source>
</evidence>
<reference evidence="1" key="1">
    <citation type="submission" date="2020-09" db="EMBL/GenBank/DDBJ databases">
        <title>Rhizobia associated with sainfoin plants.</title>
        <authorList>
            <person name="Asharfi S."/>
            <person name="Kuzmanovic N."/>
            <person name="Bunk B."/>
            <person name="Sproeer C."/>
            <person name="Becker M."/>
            <person name="Thuenen T."/>
        </authorList>
    </citation>
    <scope>NUCLEOTIDE SEQUENCE</scope>
    <source>
        <strain evidence="1">OM4</strain>
    </source>
</reference>
<dbReference type="Proteomes" id="UP001058098">
    <property type="component" value="Chromosome"/>
</dbReference>
<keyword evidence="2" id="KW-1185">Reference proteome</keyword>
<evidence type="ECO:0008006" key="3">
    <source>
        <dbReference type="Google" id="ProtNLM"/>
    </source>
</evidence>
<organism evidence="1 2">
    <name type="scientific">Mesorhizobium onobrychidis</name>
    <dbReference type="NCBI Taxonomy" id="2775404"/>
    <lineage>
        <taxon>Bacteria</taxon>
        <taxon>Pseudomonadati</taxon>
        <taxon>Pseudomonadota</taxon>
        <taxon>Alphaproteobacteria</taxon>
        <taxon>Hyphomicrobiales</taxon>
        <taxon>Phyllobacteriaceae</taxon>
        <taxon>Mesorhizobium</taxon>
    </lineage>
</organism>
<accession>A0ABY5QVM8</accession>
<gene>
    <name evidence="1" type="ORF">IHQ72_29770</name>
</gene>
<evidence type="ECO:0000313" key="1">
    <source>
        <dbReference type="EMBL" id="UVC14756.1"/>
    </source>
</evidence>
<name>A0ABY5QVM8_9HYPH</name>
<protein>
    <recommendedName>
        <fullName evidence="3">C2H2-type domain-containing protein</fullName>
    </recommendedName>
</protein>
<dbReference type="RefSeq" id="WP_258119174.1">
    <property type="nucleotide sequence ID" value="NZ_CP062229.1"/>
</dbReference>
<dbReference type="EMBL" id="CP062229">
    <property type="protein sequence ID" value="UVC14756.1"/>
    <property type="molecule type" value="Genomic_DNA"/>
</dbReference>